<keyword evidence="5 8" id="KW-0812">Transmembrane</keyword>
<dbReference type="Proteomes" id="UP000021210">
    <property type="component" value="Unassembled WGS sequence"/>
</dbReference>
<keyword evidence="6 8" id="KW-1133">Transmembrane helix</keyword>
<feature type="transmembrane region" description="Helical" evidence="8">
    <location>
        <begin position="281"/>
        <end position="299"/>
    </location>
</feature>
<dbReference type="Pfam" id="PF13231">
    <property type="entry name" value="PMT_2"/>
    <property type="match status" value="1"/>
</dbReference>
<proteinExistence type="predicted"/>
<evidence type="ECO:0000256" key="2">
    <source>
        <dbReference type="ARBA" id="ARBA00022475"/>
    </source>
</evidence>
<feature type="transmembrane region" description="Helical" evidence="8">
    <location>
        <begin position="242"/>
        <end position="269"/>
    </location>
</feature>
<keyword evidence="3 10" id="KW-0328">Glycosyltransferase</keyword>
<dbReference type="PANTHER" id="PTHR33908:SF11">
    <property type="entry name" value="MEMBRANE PROTEIN"/>
    <property type="match status" value="1"/>
</dbReference>
<feature type="transmembrane region" description="Helical" evidence="8">
    <location>
        <begin position="75"/>
        <end position="102"/>
    </location>
</feature>
<keyword evidence="7 8" id="KW-0472">Membrane</keyword>
<dbReference type="GO" id="GO:0009103">
    <property type="term" value="P:lipopolysaccharide biosynthetic process"/>
    <property type="evidence" value="ECO:0007669"/>
    <property type="project" value="UniProtKB-ARBA"/>
</dbReference>
<evidence type="ECO:0000256" key="8">
    <source>
        <dbReference type="SAM" id="Phobius"/>
    </source>
</evidence>
<protein>
    <submittedName>
        <fullName evidence="10">Dolichyl-phosphate-mannose-mannosyltransferase family protein</fullName>
    </submittedName>
</protein>
<feature type="transmembrane region" description="Helical" evidence="8">
    <location>
        <begin position="204"/>
        <end position="221"/>
    </location>
</feature>
<evidence type="ECO:0000256" key="3">
    <source>
        <dbReference type="ARBA" id="ARBA00022676"/>
    </source>
</evidence>
<evidence type="ECO:0000256" key="1">
    <source>
        <dbReference type="ARBA" id="ARBA00004651"/>
    </source>
</evidence>
<accession>A0A829QLU2</accession>
<keyword evidence="2" id="KW-1003">Cell membrane</keyword>
<dbReference type="GO" id="GO:0005886">
    <property type="term" value="C:plasma membrane"/>
    <property type="evidence" value="ECO:0007669"/>
    <property type="project" value="UniProtKB-SubCell"/>
</dbReference>
<evidence type="ECO:0000313" key="11">
    <source>
        <dbReference type="Proteomes" id="UP000021210"/>
    </source>
</evidence>
<keyword evidence="4 10" id="KW-0808">Transferase</keyword>
<comment type="subcellular location">
    <subcellularLocation>
        <location evidence="1">Cell membrane</location>
        <topology evidence="1">Multi-pass membrane protein</topology>
    </subcellularLocation>
</comment>
<evidence type="ECO:0000256" key="5">
    <source>
        <dbReference type="ARBA" id="ARBA00022692"/>
    </source>
</evidence>
<evidence type="ECO:0000259" key="9">
    <source>
        <dbReference type="Pfam" id="PF13231"/>
    </source>
</evidence>
<feature type="transmembrane region" description="Helical" evidence="8">
    <location>
        <begin position="306"/>
        <end position="323"/>
    </location>
</feature>
<organism evidence="10 11">
    <name type="scientific">Mycobacteroides abscessus 1948</name>
    <dbReference type="NCBI Taxonomy" id="1299323"/>
    <lineage>
        <taxon>Bacteria</taxon>
        <taxon>Bacillati</taxon>
        <taxon>Actinomycetota</taxon>
        <taxon>Actinomycetes</taxon>
        <taxon>Mycobacteriales</taxon>
        <taxon>Mycobacteriaceae</taxon>
        <taxon>Mycobacteroides</taxon>
        <taxon>Mycobacteroides abscessus</taxon>
    </lineage>
</organism>
<dbReference type="InterPro" id="IPR038731">
    <property type="entry name" value="RgtA/B/C-like"/>
</dbReference>
<reference evidence="10 11" key="1">
    <citation type="submission" date="2013-12" db="EMBL/GenBank/DDBJ databases">
        <authorList>
            <person name="Zelazny A."/>
            <person name="Olivier K."/>
            <person name="Holland S."/>
            <person name="Lenaerts A."/>
            <person name="Ordway D."/>
            <person name="DeGroote M.A."/>
            <person name="Parker T."/>
            <person name="Sizemore C."/>
            <person name="Tallon L.J."/>
            <person name="Sadzewicz L.K."/>
            <person name="Sengamalay N."/>
            <person name="Fraser C.M."/>
            <person name="Hine E."/>
            <person name="Shefchek K.A."/>
            <person name="Das S.P."/>
            <person name="Tettelin H."/>
        </authorList>
    </citation>
    <scope>NUCLEOTIDE SEQUENCE [LARGE SCALE GENOMIC DNA]</scope>
    <source>
        <strain evidence="10 11">1948</strain>
    </source>
</reference>
<feature type="transmembrane region" description="Helical" evidence="8">
    <location>
        <begin position="329"/>
        <end position="347"/>
    </location>
</feature>
<evidence type="ECO:0000256" key="6">
    <source>
        <dbReference type="ARBA" id="ARBA00022989"/>
    </source>
</evidence>
<name>A0A829QLU2_9MYCO</name>
<evidence type="ECO:0000256" key="4">
    <source>
        <dbReference type="ARBA" id="ARBA00022679"/>
    </source>
</evidence>
<feature type="transmembrane region" description="Helical" evidence="8">
    <location>
        <begin position="114"/>
        <end position="131"/>
    </location>
</feature>
<dbReference type="GO" id="GO:0016763">
    <property type="term" value="F:pentosyltransferase activity"/>
    <property type="evidence" value="ECO:0007669"/>
    <property type="project" value="TreeGrafter"/>
</dbReference>
<dbReference type="EMBL" id="JAOH01000002">
    <property type="protein sequence ID" value="EUA63620.1"/>
    <property type="molecule type" value="Genomic_DNA"/>
</dbReference>
<sequence length="501" mass="53833">MPESVVEKTSSDCPPFAAGAVALVVVVAGVVAVLSATRYGYYYDELYFIAAGKRPSFSYADQGPLVPLLARGVDWVFPGSFVALRIQGIIAVLVVVTVSALIAREFGGGRSAQVLAAVACSTAFGILGEAGTLTTNIIDTAMWALLSWLVVRWVRTRRDGLLLVAGLVTMAALQVKWLIPIFWIATLIAVGCLGPRELLRRPTLWFSAVAVALSAIPMLIWQSQHGWPQAAMGAVIRGQTSMLFGPATFIPRAVQMCGVLGAVLLVYGAWQLWRSPRLQPYRFLGLTFLIVVVIFAVTGGRIQYGAGIYAAVIAAGAVELTALRSRWVTIAAVPVAVVSVAAFVIWATPWRPASQLAPATDFAAGLASQAYGEFGWPELTATVTSIYQELPAEQRRSAVIITERYIQASALDYYQSAAGLPAIFSPKRGFGYFGAPPDNAETVLWVGSTKADLQARFTTVVAAAKFGVRLGMPQVTRDITIWKCTGPIQPWSTMWPIMQTL</sequence>
<feature type="transmembrane region" description="Helical" evidence="8">
    <location>
        <begin position="16"/>
        <end position="36"/>
    </location>
</feature>
<evidence type="ECO:0000313" key="10">
    <source>
        <dbReference type="EMBL" id="EUA63620.1"/>
    </source>
</evidence>
<evidence type="ECO:0000256" key="7">
    <source>
        <dbReference type="ARBA" id="ARBA00023136"/>
    </source>
</evidence>
<gene>
    <name evidence="10" type="ORF">I542_3777</name>
</gene>
<dbReference type="AlphaFoldDB" id="A0A829QLU2"/>
<comment type="caution">
    <text evidence="10">The sequence shown here is derived from an EMBL/GenBank/DDBJ whole genome shotgun (WGS) entry which is preliminary data.</text>
</comment>
<feature type="domain" description="Glycosyltransferase RgtA/B/C/D-like" evidence="9">
    <location>
        <begin position="61"/>
        <end position="221"/>
    </location>
</feature>
<dbReference type="InterPro" id="IPR050297">
    <property type="entry name" value="LipidA_mod_glycosyltrf_83"/>
</dbReference>
<dbReference type="PANTHER" id="PTHR33908">
    <property type="entry name" value="MANNOSYLTRANSFERASE YKCB-RELATED"/>
    <property type="match status" value="1"/>
</dbReference>